<dbReference type="EMBL" id="JACQXR010000109">
    <property type="protein sequence ID" value="MBI4727207.1"/>
    <property type="molecule type" value="Genomic_DNA"/>
</dbReference>
<dbReference type="Pfam" id="PF02545">
    <property type="entry name" value="Maf"/>
    <property type="match status" value="1"/>
</dbReference>
<feature type="site" description="Important for substrate specificity" evidence="6">
    <location>
        <position position="83"/>
    </location>
</feature>
<reference evidence="7" key="1">
    <citation type="submission" date="2020-07" db="EMBL/GenBank/DDBJ databases">
        <title>Huge and variable diversity of episymbiotic CPR bacteria and DPANN archaea in groundwater ecosystems.</title>
        <authorList>
            <person name="He C.Y."/>
            <person name="Keren R."/>
            <person name="Whittaker M."/>
            <person name="Farag I.F."/>
            <person name="Doudna J."/>
            <person name="Cate J.H.D."/>
            <person name="Banfield J.F."/>
        </authorList>
    </citation>
    <scope>NUCLEOTIDE SEQUENCE</scope>
    <source>
        <strain evidence="7">NC_groundwater_1520_Pr4_B-0.1um_53_5</strain>
    </source>
</reference>
<evidence type="ECO:0000256" key="6">
    <source>
        <dbReference type="HAMAP-Rule" id="MF_00528"/>
    </source>
</evidence>
<comment type="catalytic activity">
    <reaction evidence="6">
        <text>dTTP + H2O = dTMP + diphosphate + H(+)</text>
        <dbReference type="Rhea" id="RHEA:28534"/>
        <dbReference type="ChEBI" id="CHEBI:15377"/>
        <dbReference type="ChEBI" id="CHEBI:15378"/>
        <dbReference type="ChEBI" id="CHEBI:33019"/>
        <dbReference type="ChEBI" id="CHEBI:37568"/>
        <dbReference type="ChEBI" id="CHEBI:63528"/>
        <dbReference type="EC" id="3.6.1.9"/>
    </reaction>
</comment>
<dbReference type="EC" id="3.6.1.9" evidence="6"/>
<comment type="cofactor">
    <cofactor evidence="1 6">
        <name>a divalent metal cation</name>
        <dbReference type="ChEBI" id="CHEBI:60240"/>
    </cofactor>
</comment>
<comment type="function">
    <text evidence="6">Nucleoside triphosphate pyrophosphatase that hydrolyzes dTTP and UTP. May have a dual role in cell division arrest and in preventing the incorporation of modified nucleotides into cellular nucleic acids.</text>
</comment>
<dbReference type="InterPro" id="IPR003697">
    <property type="entry name" value="Maf-like"/>
</dbReference>
<organism evidence="7 8">
    <name type="scientific">candidate division TA06 bacterium</name>
    <dbReference type="NCBI Taxonomy" id="2250710"/>
    <lineage>
        <taxon>Bacteria</taxon>
        <taxon>Bacteria division TA06</taxon>
    </lineage>
</organism>
<dbReference type="Proteomes" id="UP000736328">
    <property type="component" value="Unassembled WGS sequence"/>
</dbReference>
<dbReference type="NCBIfam" id="TIGR00172">
    <property type="entry name" value="maf"/>
    <property type="match status" value="1"/>
</dbReference>
<evidence type="ECO:0000256" key="5">
    <source>
        <dbReference type="ARBA" id="ARBA00023080"/>
    </source>
</evidence>
<feature type="site" description="Important for substrate specificity" evidence="6">
    <location>
        <position position="21"/>
    </location>
</feature>
<dbReference type="PANTHER" id="PTHR43213:SF5">
    <property type="entry name" value="BIFUNCTIONAL DTTP_UTP PYROPHOSPHATASE_METHYLTRANSFERASE PROTEIN-RELATED"/>
    <property type="match status" value="1"/>
</dbReference>
<dbReference type="GO" id="GO:0047429">
    <property type="term" value="F:nucleoside triphosphate diphosphatase activity"/>
    <property type="evidence" value="ECO:0007669"/>
    <property type="project" value="UniProtKB-EC"/>
</dbReference>
<name>A0A933I9S6_UNCT6</name>
<evidence type="ECO:0000313" key="7">
    <source>
        <dbReference type="EMBL" id="MBI4727207.1"/>
    </source>
</evidence>
<keyword evidence="3 6" id="KW-0963">Cytoplasm</keyword>
<dbReference type="GO" id="GO:0009117">
    <property type="term" value="P:nucleotide metabolic process"/>
    <property type="evidence" value="ECO:0007669"/>
    <property type="project" value="UniProtKB-KW"/>
</dbReference>
<dbReference type="HAMAP" id="MF_00528">
    <property type="entry name" value="Maf"/>
    <property type="match status" value="1"/>
</dbReference>
<dbReference type="CDD" id="cd00555">
    <property type="entry name" value="Maf"/>
    <property type="match status" value="1"/>
</dbReference>
<dbReference type="InterPro" id="IPR029001">
    <property type="entry name" value="ITPase-like_fam"/>
</dbReference>
<evidence type="ECO:0000256" key="4">
    <source>
        <dbReference type="ARBA" id="ARBA00022801"/>
    </source>
</evidence>
<feature type="site" description="Important for substrate specificity" evidence="6">
    <location>
        <position position="167"/>
    </location>
</feature>
<dbReference type="GO" id="GO:0005737">
    <property type="term" value="C:cytoplasm"/>
    <property type="evidence" value="ECO:0007669"/>
    <property type="project" value="UniProtKB-SubCell"/>
</dbReference>
<comment type="subcellular location">
    <subcellularLocation>
        <location evidence="2 6">Cytoplasm</location>
    </subcellularLocation>
</comment>
<comment type="catalytic activity">
    <reaction evidence="6">
        <text>UTP + H2O = UMP + diphosphate + H(+)</text>
        <dbReference type="Rhea" id="RHEA:29395"/>
        <dbReference type="ChEBI" id="CHEBI:15377"/>
        <dbReference type="ChEBI" id="CHEBI:15378"/>
        <dbReference type="ChEBI" id="CHEBI:33019"/>
        <dbReference type="ChEBI" id="CHEBI:46398"/>
        <dbReference type="ChEBI" id="CHEBI:57865"/>
        <dbReference type="EC" id="3.6.1.9"/>
    </reaction>
</comment>
<comment type="similarity">
    <text evidence="6">Belongs to the Maf family. YhdE subfamily.</text>
</comment>
<dbReference type="PIRSF" id="PIRSF006305">
    <property type="entry name" value="Maf"/>
    <property type="match status" value="1"/>
</dbReference>
<dbReference type="PANTHER" id="PTHR43213">
    <property type="entry name" value="BIFUNCTIONAL DTTP/UTP PYROPHOSPHATASE/METHYLTRANSFERASE PROTEIN-RELATED"/>
    <property type="match status" value="1"/>
</dbReference>
<dbReference type="SUPFAM" id="SSF52972">
    <property type="entry name" value="ITPase-like"/>
    <property type="match status" value="1"/>
</dbReference>
<comment type="caution">
    <text evidence="7">The sequence shown here is derived from an EMBL/GenBank/DDBJ whole genome shotgun (WGS) entry which is preliminary data.</text>
</comment>
<evidence type="ECO:0000256" key="3">
    <source>
        <dbReference type="ARBA" id="ARBA00022490"/>
    </source>
</evidence>
<evidence type="ECO:0000313" key="8">
    <source>
        <dbReference type="Proteomes" id="UP000736328"/>
    </source>
</evidence>
<protein>
    <recommendedName>
        <fullName evidence="6">dTTP/UTP pyrophosphatase</fullName>
        <shortName evidence="6">dTTPase/UTPase</shortName>
        <ecNumber evidence="6">3.6.1.9</ecNumber>
    </recommendedName>
    <alternativeName>
        <fullName evidence="6">Nucleoside triphosphate pyrophosphatase</fullName>
    </alternativeName>
    <alternativeName>
        <fullName evidence="6">Nucleotide pyrophosphatase</fullName>
        <shortName evidence="6">Nucleotide PPase</shortName>
    </alternativeName>
</protein>
<keyword evidence="5 6" id="KW-0546">Nucleotide metabolism</keyword>
<dbReference type="AlphaFoldDB" id="A0A933I9S6"/>
<keyword evidence="4 6" id="KW-0378">Hydrolase</keyword>
<dbReference type="Gene3D" id="3.90.950.10">
    <property type="match status" value="1"/>
</dbReference>
<evidence type="ECO:0000256" key="2">
    <source>
        <dbReference type="ARBA" id="ARBA00004496"/>
    </source>
</evidence>
<feature type="active site" description="Proton acceptor" evidence="6">
    <location>
        <position position="82"/>
    </location>
</feature>
<comment type="caution">
    <text evidence="6">Lacks conserved residue(s) required for the propagation of feature annotation.</text>
</comment>
<evidence type="ECO:0000256" key="1">
    <source>
        <dbReference type="ARBA" id="ARBA00001968"/>
    </source>
</evidence>
<accession>A0A933I9S6</accession>
<proteinExistence type="inferred from homology"/>
<gene>
    <name evidence="7" type="primary">maf</name>
    <name evidence="7" type="ORF">HY768_08315</name>
</gene>
<dbReference type="FunFam" id="3.90.950.10:FF:000005">
    <property type="entry name" value="7-methyl-GTP pyrophosphatase"/>
    <property type="match status" value="1"/>
</dbReference>
<sequence>MAKISKCLNWPKIILASGSPRRKSLLEAVGSDFKVVAPRVDEDGAADLSPETAVRKLAREKALEVRSRLSRYDRKRLIVAADTVVAYRHHVLGKPQDKAEAVQMLKMLSGRWHQVYTGLCLISPLDGRIITGFETTKVKFRRMSSGYINNYVASGEPLDKAGAYGIQELGALLVERVDGCYFNVVGLPLMKLDKMIRRLKIKKRSR</sequence>